<sequence length="435" mass="48461">MGTARKGIRRIGWWILGMAIGLAPGRLEIVAWASPPAAGSWESWTVSWRGEAQEVRIYRPAGFPAHAPYPVIYLLSGWAMGLGMWERTDLEQAADAAHVMLVALQGEDDGVPSYYSIYAGLPWPGGSAWQVSFYDWFFQGVLPWVERRYPVRRDPGGRALVGFSMGGKGAFSLAAHRPDQFAAAVSIAGVLDLTRHDSTALRAVYGPPGADPLRVGADNPIELAGNLKGLTLLIFHGGADPEVHPAHSRRMHEALEALAYPHHWEEIPGLGHEVSSLEIARIFEYLVPIFRGARSIPYPWSYRFAMARSRTVYGMTMARTRADAWSEVREVTPQGFVVRTEDTLTVITPVWYPVGSRVRVEVFDEQTGAQLVRREVRAIGGRLRLDLPAGHWRVAFQLIRPRPDLRPASPNLLGRMSRKPLCPWEDLICYSVREP</sequence>
<dbReference type="GO" id="GO:0016747">
    <property type="term" value="F:acyltransferase activity, transferring groups other than amino-acyl groups"/>
    <property type="evidence" value="ECO:0007669"/>
    <property type="project" value="TreeGrafter"/>
</dbReference>
<dbReference type="GO" id="GO:0016787">
    <property type="term" value="F:hydrolase activity"/>
    <property type="evidence" value="ECO:0007669"/>
    <property type="project" value="UniProtKB-KW"/>
</dbReference>
<keyword evidence="1" id="KW-0378">Hydrolase</keyword>
<reference evidence="2" key="1">
    <citation type="submission" date="2017-06" db="EMBL/GenBank/DDBJ databases">
        <authorList>
            <person name="Varghese N."/>
            <person name="Submissions S."/>
        </authorList>
    </citation>
    <scope>NUCLEOTIDE SEQUENCE [LARGE SCALE GENOMIC DNA]</scope>
    <source>
        <strain evidence="2">JAD2</strain>
    </source>
</reference>
<dbReference type="InterPro" id="IPR000801">
    <property type="entry name" value="Esterase-like"/>
</dbReference>
<evidence type="ECO:0000313" key="1">
    <source>
        <dbReference type="EMBL" id="SNB51973.1"/>
    </source>
</evidence>
<dbReference type="PANTHER" id="PTHR48098:SF1">
    <property type="entry name" value="DIACYLGLYCEROL ACYLTRANSFERASE_MYCOLYLTRANSFERASE AG85A"/>
    <property type="match status" value="1"/>
</dbReference>
<organism evidence="1 2">
    <name type="scientific">Thermoflexus hugenholtzii JAD2</name>
    <dbReference type="NCBI Taxonomy" id="877466"/>
    <lineage>
        <taxon>Bacteria</taxon>
        <taxon>Bacillati</taxon>
        <taxon>Chloroflexota</taxon>
        <taxon>Thermoflexia</taxon>
        <taxon>Thermoflexales</taxon>
        <taxon>Thermoflexaceae</taxon>
        <taxon>Thermoflexus</taxon>
    </lineage>
</organism>
<dbReference type="InParanoid" id="A0A212PY85"/>
<name>A0A212PY85_9CHLR</name>
<proteinExistence type="predicted"/>
<dbReference type="SUPFAM" id="SSF53474">
    <property type="entry name" value="alpha/beta-Hydrolases"/>
    <property type="match status" value="1"/>
</dbReference>
<evidence type="ECO:0000313" key="2">
    <source>
        <dbReference type="Proteomes" id="UP000197025"/>
    </source>
</evidence>
<protein>
    <submittedName>
        <fullName evidence="1">S-formylglutathione hydrolase FrmB</fullName>
    </submittedName>
</protein>
<dbReference type="AlphaFoldDB" id="A0A212PY85"/>
<dbReference type="PANTHER" id="PTHR48098">
    <property type="entry name" value="ENTEROCHELIN ESTERASE-RELATED"/>
    <property type="match status" value="1"/>
</dbReference>
<dbReference type="RefSeq" id="WP_088570005.1">
    <property type="nucleotide sequence ID" value="NZ_FYEK01000003.1"/>
</dbReference>
<dbReference type="OrthoDB" id="9803578at2"/>
<dbReference type="Pfam" id="PF00756">
    <property type="entry name" value="Esterase"/>
    <property type="match status" value="1"/>
</dbReference>
<dbReference type="EMBL" id="FYEK01000003">
    <property type="protein sequence ID" value="SNB51973.1"/>
    <property type="molecule type" value="Genomic_DNA"/>
</dbReference>
<dbReference type="Gene3D" id="3.40.50.1820">
    <property type="entry name" value="alpha/beta hydrolase"/>
    <property type="match status" value="1"/>
</dbReference>
<dbReference type="InterPro" id="IPR029058">
    <property type="entry name" value="AB_hydrolase_fold"/>
</dbReference>
<accession>A0A212PY85</accession>
<keyword evidence="2" id="KW-1185">Reference proteome</keyword>
<dbReference type="InterPro" id="IPR050583">
    <property type="entry name" value="Mycobacterial_A85_antigen"/>
</dbReference>
<dbReference type="Proteomes" id="UP000197025">
    <property type="component" value="Unassembled WGS sequence"/>
</dbReference>
<gene>
    <name evidence="1" type="ORF">SAMN02746019_00022230</name>
</gene>